<feature type="region of interest" description="Disordered" evidence="1">
    <location>
        <begin position="212"/>
        <end position="259"/>
    </location>
</feature>
<organism evidence="2 3">
    <name type="scientific">Lasiosphaeris hirsuta</name>
    <dbReference type="NCBI Taxonomy" id="260670"/>
    <lineage>
        <taxon>Eukaryota</taxon>
        <taxon>Fungi</taxon>
        <taxon>Dikarya</taxon>
        <taxon>Ascomycota</taxon>
        <taxon>Pezizomycotina</taxon>
        <taxon>Sordariomycetes</taxon>
        <taxon>Sordariomycetidae</taxon>
        <taxon>Sordariales</taxon>
        <taxon>Lasiosphaeriaceae</taxon>
        <taxon>Lasiosphaeris</taxon>
    </lineage>
</organism>
<accession>A0AA40AHE4</accession>
<feature type="region of interest" description="Disordered" evidence="1">
    <location>
        <begin position="299"/>
        <end position="334"/>
    </location>
</feature>
<dbReference type="EMBL" id="JAUKUA010000004">
    <property type="protein sequence ID" value="KAK0715843.1"/>
    <property type="molecule type" value="Genomic_DNA"/>
</dbReference>
<feature type="compositionally biased region" description="Basic and acidic residues" evidence="1">
    <location>
        <begin position="430"/>
        <end position="442"/>
    </location>
</feature>
<name>A0AA40AHE4_9PEZI</name>
<gene>
    <name evidence="2" type="ORF">B0H67DRAFT_252565</name>
</gene>
<protein>
    <submittedName>
        <fullName evidence="2">Uncharacterized protein</fullName>
    </submittedName>
</protein>
<feature type="compositionally biased region" description="Polar residues" evidence="1">
    <location>
        <begin position="214"/>
        <end position="230"/>
    </location>
</feature>
<feature type="region of interest" description="Disordered" evidence="1">
    <location>
        <begin position="80"/>
        <end position="102"/>
    </location>
</feature>
<keyword evidence="3" id="KW-1185">Reference proteome</keyword>
<feature type="compositionally biased region" description="Polar residues" evidence="1">
    <location>
        <begin position="299"/>
        <end position="316"/>
    </location>
</feature>
<evidence type="ECO:0000256" key="1">
    <source>
        <dbReference type="SAM" id="MobiDB-lite"/>
    </source>
</evidence>
<feature type="region of interest" description="Disordered" evidence="1">
    <location>
        <begin position="595"/>
        <end position="630"/>
    </location>
</feature>
<reference evidence="2" key="1">
    <citation type="submission" date="2023-06" db="EMBL/GenBank/DDBJ databases">
        <title>Genome-scale phylogeny and comparative genomics of the fungal order Sordariales.</title>
        <authorList>
            <consortium name="Lawrence Berkeley National Laboratory"/>
            <person name="Hensen N."/>
            <person name="Bonometti L."/>
            <person name="Westerberg I."/>
            <person name="Brannstrom I.O."/>
            <person name="Guillou S."/>
            <person name="Cros-Aarteil S."/>
            <person name="Calhoun S."/>
            <person name="Haridas S."/>
            <person name="Kuo A."/>
            <person name="Mondo S."/>
            <person name="Pangilinan J."/>
            <person name="Riley R."/>
            <person name="Labutti K."/>
            <person name="Andreopoulos B."/>
            <person name="Lipzen A."/>
            <person name="Chen C."/>
            <person name="Yanf M."/>
            <person name="Daum C."/>
            <person name="Ng V."/>
            <person name="Clum A."/>
            <person name="Steindorff A."/>
            <person name="Ohm R."/>
            <person name="Martin F."/>
            <person name="Silar P."/>
            <person name="Natvig D."/>
            <person name="Lalanne C."/>
            <person name="Gautier V."/>
            <person name="Ament-Velasquez S.L."/>
            <person name="Kruys A."/>
            <person name="Hutchinson M.I."/>
            <person name="Powell A.J."/>
            <person name="Barry K."/>
            <person name="Miller A.N."/>
            <person name="Grigoriev I.V."/>
            <person name="Debuchy R."/>
            <person name="Gladieux P."/>
            <person name="Thoren M.H."/>
            <person name="Johannesson H."/>
        </authorList>
    </citation>
    <scope>NUCLEOTIDE SEQUENCE</scope>
    <source>
        <strain evidence="2">SMH4607-1</strain>
    </source>
</reference>
<sequence length="735" mass="79343">MLKAVKRSRSLRLGAAGVVGRHNAGVEDENTHGSTPPLDQGPGPVSGTAMRLHTASGYQASRYGPQKAVIPPMVFPEGENPYLNRPLPPPPPPKTPKTSASVRAVGPPAASIMFARPSTSSGPGSGKTAIARPNFEKRLSKDDMFLTDQMSMSARRQKGLQPFWTGTRGGGLPTPEPSPIRMPSPLPISAMPSRIATPDTLSSGEIQIGMAIGSPTTYAPSPQPNWQPQALTPPRDVYSPPPPRRTPEPQAVPIQRQKTQKRRIFGSLFGSRKHSEPSKAAEIIDMNTAPVFLMPPSTTSLTKSGETTPIRSNTVGSKKPGMFRPMTRSRTEPQMEEAVQEVRRQEEPRAVDPWASPVQPLAPAPAQFPSLALSGPGLLDIEIPDIRLERYSIMFSGVLNPQGGSGNNTTSSLLARRQATLEKLKTINDRIVDEETGKDRGLQRRGTSPQPAKSPAFSLFPPPQGRQHGPGTPRSRSYTSPALLPSPSRTSFEPERQALPEPAPRRERKTVTIVSPRAMDERNRAAQVEKLREQQVQMQKAQQAQYIFGPEESALILDSPQSISDMSIPDMEKKEISNGPLPLKPRIEEPEWQMVSPPAVNSASSEASSTATKRTASSVSSSGSSVQTVQTQITRPSLDVDEGDAALKAAVEISIARQISISRQQRNLLRTTTTTAAAAGAARAMRSASVKMAMNPLAGNPVVGRVAETKLAMPRLVDPQFAQHRKSERVVLEAI</sequence>
<feature type="compositionally biased region" description="Pro residues" evidence="1">
    <location>
        <begin position="86"/>
        <end position="95"/>
    </location>
</feature>
<proteinExistence type="predicted"/>
<feature type="region of interest" description="Disordered" evidence="1">
    <location>
        <begin position="430"/>
        <end position="511"/>
    </location>
</feature>
<evidence type="ECO:0000313" key="2">
    <source>
        <dbReference type="EMBL" id="KAK0715843.1"/>
    </source>
</evidence>
<evidence type="ECO:0000313" key="3">
    <source>
        <dbReference type="Proteomes" id="UP001172102"/>
    </source>
</evidence>
<feature type="region of interest" description="Disordered" evidence="1">
    <location>
        <begin position="22"/>
        <end position="50"/>
    </location>
</feature>
<comment type="caution">
    <text evidence="2">The sequence shown here is derived from an EMBL/GenBank/DDBJ whole genome shotgun (WGS) entry which is preliminary data.</text>
</comment>
<dbReference type="Proteomes" id="UP001172102">
    <property type="component" value="Unassembled WGS sequence"/>
</dbReference>
<dbReference type="AlphaFoldDB" id="A0AA40AHE4"/>